<name>A0A9N7TUK5_PLEPL</name>
<reference evidence="1" key="1">
    <citation type="submission" date="2020-03" db="EMBL/GenBank/DDBJ databases">
        <authorList>
            <person name="Weist P."/>
        </authorList>
    </citation>
    <scope>NUCLEOTIDE SEQUENCE</scope>
</reference>
<keyword evidence="2" id="KW-1185">Reference proteome</keyword>
<gene>
    <name evidence="1" type="ORF">PLEPLA_LOCUS7010</name>
</gene>
<dbReference type="Proteomes" id="UP001153269">
    <property type="component" value="Unassembled WGS sequence"/>
</dbReference>
<protein>
    <submittedName>
        <fullName evidence="1">Uncharacterized protein</fullName>
    </submittedName>
</protein>
<proteinExistence type="predicted"/>
<organism evidence="1 2">
    <name type="scientific">Pleuronectes platessa</name>
    <name type="common">European plaice</name>
    <dbReference type="NCBI Taxonomy" id="8262"/>
    <lineage>
        <taxon>Eukaryota</taxon>
        <taxon>Metazoa</taxon>
        <taxon>Chordata</taxon>
        <taxon>Craniata</taxon>
        <taxon>Vertebrata</taxon>
        <taxon>Euteleostomi</taxon>
        <taxon>Actinopterygii</taxon>
        <taxon>Neopterygii</taxon>
        <taxon>Teleostei</taxon>
        <taxon>Neoteleostei</taxon>
        <taxon>Acanthomorphata</taxon>
        <taxon>Carangaria</taxon>
        <taxon>Pleuronectiformes</taxon>
        <taxon>Pleuronectoidei</taxon>
        <taxon>Pleuronectidae</taxon>
        <taxon>Pleuronectes</taxon>
    </lineage>
</organism>
<sequence>MEKSQRGHHRGSVDGLQMALDQERRTMGRSYFHLNTSRGLIKPLLGRLGEGGLMMKDQKHPMTSGYITADVFDQKLKIEFACTYD</sequence>
<accession>A0A9N7TUK5</accession>
<dbReference type="EMBL" id="CADEAL010000369">
    <property type="protein sequence ID" value="CAB1419182.1"/>
    <property type="molecule type" value="Genomic_DNA"/>
</dbReference>
<evidence type="ECO:0000313" key="2">
    <source>
        <dbReference type="Proteomes" id="UP001153269"/>
    </source>
</evidence>
<comment type="caution">
    <text evidence="1">The sequence shown here is derived from an EMBL/GenBank/DDBJ whole genome shotgun (WGS) entry which is preliminary data.</text>
</comment>
<dbReference type="AlphaFoldDB" id="A0A9N7TUK5"/>
<evidence type="ECO:0000313" key="1">
    <source>
        <dbReference type="EMBL" id="CAB1419182.1"/>
    </source>
</evidence>